<reference evidence="3 4" key="1">
    <citation type="submission" date="2019-08" db="EMBL/GenBank/DDBJ databases">
        <authorList>
            <person name="Vazquez-Campos X."/>
        </authorList>
    </citation>
    <scope>NUCLEOTIDE SEQUENCE [LARGE SCALE GENOMIC DNA]</scope>
    <source>
        <strain evidence="3">LFW-283_2</strain>
    </source>
</reference>
<feature type="transmembrane region" description="Helical" evidence="2">
    <location>
        <begin position="6"/>
        <end position="28"/>
    </location>
</feature>
<accession>A0A5E4LWY2</accession>
<protein>
    <recommendedName>
        <fullName evidence="5">Transglutaminase-like domain-containing protein</fullName>
    </recommendedName>
</protein>
<evidence type="ECO:0000313" key="4">
    <source>
        <dbReference type="Proteomes" id="UP000789941"/>
    </source>
</evidence>
<name>A0A5E4LWY2_9ARCH</name>
<keyword evidence="1" id="KW-0175">Coiled coil</keyword>
<sequence>MKISTVHVVLAFFILFLLASNIFFLYNINIIREDLAKQKTNSENEKNQLAVQVTELNKTIHDRDQDIQDLNSQLETEQLKLIQTQNLLTHTQNELNATRAELTNKSISLEEAQIEFATLQTEVENISLSINESIQWFKTNSHMSPTLEFFPGYVTSKCIQGSDTLNLACIDFFMEKRLEFFYKDESPDKLNTLDEMVAKGGGDCEDYSLFLKAVLNDIKKTEPHVKLMGWTTGSSKFTVYEGSDTAWYYKNAQAKPLGLLEDLNPVIICYTTFYTDEQLRGHCVVGLPSAKIESAADLYKLNGAQTFEPQDGSYTGMISTDLFLCGGEDCGKSTKDIIIVITDDDFYKMENGEWQGFSLALNNIQEFQAKLGQP</sequence>
<evidence type="ECO:0000256" key="1">
    <source>
        <dbReference type="SAM" id="Coils"/>
    </source>
</evidence>
<feature type="coiled-coil region" evidence="1">
    <location>
        <begin position="28"/>
        <end position="129"/>
    </location>
</feature>
<keyword evidence="2" id="KW-1133">Transmembrane helix</keyword>
<keyword evidence="2" id="KW-0812">Transmembrane</keyword>
<evidence type="ECO:0000313" key="3">
    <source>
        <dbReference type="EMBL" id="VVC04386.1"/>
    </source>
</evidence>
<organism evidence="3 4">
    <name type="scientific">Candidatus Bilamarchaeum dharawalense</name>
    <dbReference type="NCBI Taxonomy" id="2885759"/>
    <lineage>
        <taxon>Archaea</taxon>
        <taxon>Candidatus Micrarchaeota</taxon>
        <taxon>Candidatus Micrarchaeia</taxon>
        <taxon>Candidatus Anstonellales</taxon>
        <taxon>Candidatus Bilamarchaeaceae</taxon>
        <taxon>Candidatus Bilamarchaeum</taxon>
    </lineage>
</organism>
<comment type="caution">
    <text evidence="3">The sequence shown here is derived from an EMBL/GenBank/DDBJ whole genome shotgun (WGS) entry which is preliminary data.</text>
</comment>
<evidence type="ECO:0008006" key="5">
    <source>
        <dbReference type="Google" id="ProtNLM"/>
    </source>
</evidence>
<dbReference type="EMBL" id="CABMJJ010000009">
    <property type="protein sequence ID" value="VVC04386.1"/>
    <property type="molecule type" value="Genomic_DNA"/>
</dbReference>
<keyword evidence="2" id="KW-0472">Membrane</keyword>
<dbReference type="AlphaFoldDB" id="A0A5E4LWY2"/>
<proteinExistence type="predicted"/>
<gene>
    <name evidence="3" type="ORF">LFW2832_00912</name>
</gene>
<evidence type="ECO:0000256" key="2">
    <source>
        <dbReference type="SAM" id="Phobius"/>
    </source>
</evidence>
<dbReference type="Proteomes" id="UP000789941">
    <property type="component" value="Unassembled WGS sequence"/>
</dbReference>